<dbReference type="InterPro" id="IPR026287">
    <property type="entry name" value="SoFic-like"/>
</dbReference>
<dbReference type="Pfam" id="PF13784">
    <property type="entry name" value="Fic_N"/>
    <property type="match status" value="1"/>
</dbReference>
<dbReference type="InterPro" id="IPR040198">
    <property type="entry name" value="Fido_containing"/>
</dbReference>
<dbReference type="GO" id="GO:0005524">
    <property type="term" value="F:ATP binding"/>
    <property type="evidence" value="ECO:0007669"/>
    <property type="project" value="UniProtKB-KW"/>
</dbReference>
<evidence type="ECO:0000313" key="6">
    <source>
        <dbReference type="Proteomes" id="UP000179209"/>
    </source>
</evidence>
<dbReference type="Pfam" id="PF02661">
    <property type="entry name" value="Fic"/>
    <property type="match status" value="1"/>
</dbReference>
<feature type="active site" evidence="2">
    <location>
        <position position="208"/>
    </location>
</feature>
<reference evidence="5 6" key="1">
    <citation type="journal article" date="2016" name="Nat. Commun.">
        <title>Thousands of microbial genomes shed light on interconnected biogeochemical processes in an aquifer system.</title>
        <authorList>
            <person name="Anantharaman K."/>
            <person name="Brown C.T."/>
            <person name="Hug L.A."/>
            <person name="Sharon I."/>
            <person name="Castelle C.J."/>
            <person name="Probst A.J."/>
            <person name="Thomas B.C."/>
            <person name="Singh A."/>
            <person name="Wilkins M.J."/>
            <person name="Karaoz U."/>
            <person name="Brodie E.L."/>
            <person name="Williams K.H."/>
            <person name="Hubbard S.S."/>
            <person name="Banfield J.F."/>
        </authorList>
    </citation>
    <scope>NUCLEOTIDE SEQUENCE [LARGE SCALE GENOMIC DNA]</scope>
</reference>
<feature type="binding site" evidence="1">
    <location>
        <begin position="213"/>
        <end position="219"/>
    </location>
    <ligand>
        <name>ATP</name>
        <dbReference type="ChEBI" id="CHEBI:30616"/>
    </ligand>
</feature>
<dbReference type="EMBL" id="MFKA01000089">
    <property type="protein sequence ID" value="OGG30985.1"/>
    <property type="molecule type" value="Genomic_DNA"/>
</dbReference>
<feature type="binding site" evidence="1">
    <location>
        <position position="76"/>
    </location>
    <ligand>
        <name>ATP</name>
        <dbReference type="ChEBI" id="CHEBI:30616"/>
    </ligand>
</feature>
<keyword evidence="1" id="KW-0547">Nucleotide-binding</keyword>
<organism evidence="5 6">
    <name type="scientific">Candidatus Gottesmanbacteria bacterium RIFCSPLOWO2_02_FULL_38_8</name>
    <dbReference type="NCBI Taxonomy" id="1798397"/>
    <lineage>
        <taxon>Bacteria</taxon>
        <taxon>Candidatus Gottesmaniibacteriota</taxon>
    </lineage>
</organism>
<proteinExistence type="predicted"/>
<dbReference type="PANTHER" id="PTHR13504">
    <property type="entry name" value="FIDO DOMAIN-CONTAINING PROTEIN DDB_G0283145"/>
    <property type="match status" value="1"/>
</dbReference>
<evidence type="ECO:0000259" key="4">
    <source>
        <dbReference type="PROSITE" id="PS51459"/>
    </source>
</evidence>
<dbReference type="Proteomes" id="UP000179209">
    <property type="component" value="Unassembled WGS sequence"/>
</dbReference>
<feature type="binding site" evidence="1">
    <location>
        <position position="250"/>
    </location>
    <ligand>
        <name>ATP</name>
        <dbReference type="ChEBI" id="CHEBI:30616"/>
    </ligand>
</feature>
<evidence type="ECO:0000313" key="5">
    <source>
        <dbReference type="EMBL" id="OGG30985.1"/>
    </source>
</evidence>
<dbReference type="SUPFAM" id="SSF140931">
    <property type="entry name" value="Fic-like"/>
    <property type="match status" value="1"/>
</dbReference>
<protein>
    <recommendedName>
        <fullName evidence="4">Fido domain-containing protein</fullName>
    </recommendedName>
</protein>
<name>A0A1F6B232_9BACT</name>
<dbReference type="PROSITE" id="PS51459">
    <property type="entry name" value="FIDO"/>
    <property type="match status" value="1"/>
</dbReference>
<dbReference type="InterPro" id="IPR036597">
    <property type="entry name" value="Fido-like_dom_sf"/>
</dbReference>
<sequence>MNIGILIQQPSGYKAFIPDKFPPGEQIVLSSKTQQLHAKASLMLGKLDGITQLLPDLDFFIFMYIRKEAARSSEIEGTKATIIDVIKSEAQIESRFPQDVERIVHYIHAMEYGLKRLETLPLSLRFIREIHKVLIGGTIDAPGKTPGEFRKSQNWIGGGSPTTAKFVPPTPSEMHRCLDDFEKFLYASDEYPPLIKAALAHTQFETIHPFLDGNGRTGRLLTTFYLCKLGILERPVLYLSEYFLNNQKAYYDSLNNYHQENADVSGWMDFFLDGVAIISAEAIAASKKINILRQKDTIKIQSLGRRTKTGMTVLENLYKLPIISVRKVEEWTELSRPQANDLVKKLVELGILEQRDKDIKYGREFWYKKYLDLFVSKEEIKKSIEPA</sequence>
<feature type="binding site" evidence="1">
    <location>
        <position position="208"/>
    </location>
    <ligand>
        <name>ATP</name>
        <dbReference type="ChEBI" id="CHEBI:30616"/>
    </ligand>
</feature>
<gene>
    <name evidence="5" type="ORF">A3I51_03915</name>
</gene>
<comment type="caution">
    <text evidence="5">The sequence shown here is derived from an EMBL/GenBank/DDBJ whole genome shotgun (WGS) entry which is preliminary data.</text>
</comment>
<dbReference type="InterPro" id="IPR003812">
    <property type="entry name" value="Fido"/>
</dbReference>
<feature type="binding site" evidence="3">
    <location>
        <begin position="212"/>
        <end position="219"/>
    </location>
    <ligand>
        <name>ATP</name>
        <dbReference type="ChEBI" id="CHEBI:30616"/>
    </ligand>
</feature>
<dbReference type="InterPro" id="IPR025758">
    <property type="entry name" value="Fic/DOC_N"/>
</dbReference>
<evidence type="ECO:0000256" key="1">
    <source>
        <dbReference type="PIRSR" id="PIRSR038925-1"/>
    </source>
</evidence>
<keyword evidence="1" id="KW-0067">ATP-binding</keyword>
<dbReference type="PIRSF" id="PIRSF038925">
    <property type="entry name" value="AMP-prot_trans"/>
    <property type="match status" value="1"/>
</dbReference>
<feature type="domain" description="Fido" evidence="4">
    <location>
        <begin position="122"/>
        <end position="273"/>
    </location>
</feature>
<dbReference type="Gene3D" id="1.10.3290.10">
    <property type="entry name" value="Fido-like domain"/>
    <property type="match status" value="1"/>
</dbReference>
<dbReference type="AlphaFoldDB" id="A0A1F6B232"/>
<evidence type="ECO:0000256" key="2">
    <source>
        <dbReference type="PIRSR" id="PIRSR640198-1"/>
    </source>
</evidence>
<evidence type="ECO:0000256" key="3">
    <source>
        <dbReference type="PIRSR" id="PIRSR640198-2"/>
    </source>
</evidence>
<accession>A0A1F6B232</accession>
<dbReference type="PANTHER" id="PTHR13504:SF38">
    <property type="entry name" value="FIDO DOMAIN-CONTAINING PROTEIN"/>
    <property type="match status" value="1"/>
</dbReference>
<feature type="binding site" evidence="3">
    <location>
        <begin position="250"/>
        <end position="251"/>
    </location>
    <ligand>
        <name>ATP</name>
        <dbReference type="ChEBI" id="CHEBI:30616"/>
    </ligand>
</feature>